<gene>
    <name evidence="2" type="ORF">R3P38DRAFT_3189288</name>
</gene>
<feature type="compositionally biased region" description="Low complexity" evidence="1">
    <location>
        <begin position="23"/>
        <end position="32"/>
    </location>
</feature>
<feature type="region of interest" description="Disordered" evidence="1">
    <location>
        <begin position="1"/>
        <end position="32"/>
    </location>
</feature>
<organism evidence="2 3">
    <name type="scientific">Favolaschia claudopus</name>
    <dbReference type="NCBI Taxonomy" id="2862362"/>
    <lineage>
        <taxon>Eukaryota</taxon>
        <taxon>Fungi</taxon>
        <taxon>Dikarya</taxon>
        <taxon>Basidiomycota</taxon>
        <taxon>Agaricomycotina</taxon>
        <taxon>Agaricomycetes</taxon>
        <taxon>Agaricomycetidae</taxon>
        <taxon>Agaricales</taxon>
        <taxon>Marasmiineae</taxon>
        <taxon>Mycenaceae</taxon>
        <taxon>Favolaschia</taxon>
    </lineage>
</organism>
<name>A0AAW0BS81_9AGAR</name>
<evidence type="ECO:0000256" key="1">
    <source>
        <dbReference type="SAM" id="MobiDB-lite"/>
    </source>
</evidence>
<dbReference type="Proteomes" id="UP001362999">
    <property type="component" value="Unassembled WGS sequence"/>
</dbReference>
<evidence type="ECO:0000313" key="2">
    <source>
        <dbReference type="EMBL" id="KAK7029104.1"/>
    </source>
</evidence>
<sequence>MSRAPSPPNSSRVASPTMSQTRSSSPGFSESRSYLKSEPAQSLCPGIHITFPPGENQHTSYPFGVHAQLSPQWDYFSEGEHFYIRSTSCRHHVFASTPNLCRACNKLDRQDDLLHGIHERIANGINENTPLFWFPNDQLMALRVNRLNDNRILADKVAELDLHKQLMMAIATNNDVRVSALIRAGLNNGESIAAMLERFYRACVDVHREGPKYNPKGFTQDDYMVGLCVLRLGGARLFELLHRALGLPGLTTLRKHSVIRPLRASPTMPTISEIYENIDAFTVGESVPMAVQWWQIEIAVAFWPKSCCILHRMT</sequence>
<feature type="compositionally biased region" description="Polar residues" evidence="1">
    <location>
        <begin position="9"/>
        <end position="22"/>
    </location>
</feature>
<dbReference type="EMBL" id="JAWWNJ010000027">
    <property type="protein sequence ID" value="KAK7029104.1"/>
    <property type="molecule type" value="Genomic_DNA"/>
</dbReference>
<accession>A0AAW0BS81</accession>
<evidence type="ECO:0000313" key="3">
    <source>
        <dbReference type="Proteomes" id="UP001362999"/>
    </source>
</evidence>
<protein>
    <submittedName>
        <fullName evidence="2">Uncharacterized protein</fullName>
    </submittedName>
</protein>
<comment type="caution">
    <text evidence="2">The sequence shown here is derived from an EMBL/GenBank/DDBJ whole genome shotgun (WGS) entry which is preliminary data.</text>
</comment>
<keyword evidence="3" id="KW-1185">Reference proteome</keyword>
<dbReference type="AlphaFoldDB" id="A0AAW0BS81"/>
<proteinExistence type="predicted"/>
<reference evidence="2 3" key="1">
    <citation type="journal article" date="2024" name="J Genomics">
        <title>Draft genome sequencing and assembly of Favolaschia claudopus CIRM-BRFM 2984 isolated from oak limbs.</title>
        <authorList>
            <person name="Navarro D."/>
            <person name="Drula E."/>
            <person name="Chaduli D."/>
            <person name="Cazenave R."/>
            <person name="Ahrendt S."/>
            <person name="Wang J."/>
            <person name="Lipzen A."/>
            <person name="Daum C."/>
            <person name="Barry K."/>
            <person name="Grigoriev I.V."/>
            <person name="Favel A."/>
            <person name="Rosso M.N."/>
            <person name="Martin F."/>
        </authorList>
    </citation>
    <scope>NUCLEOTIDE SEQUENCE [LARGE SCALE GENOMIC DNA]</scope>
    <source>
        <strain evidence="2 3">CIRM-BRFM 2984</strain>
    </source>
</reference>